<comment type="caution">
    <text evidence="1">The sequence shown here is derived from an EMBL/GenBank/DDBJ whole genome shotgun (WGS) entry which is preliminary data.</text>
</comment>
<gene>
    <name evidence="1" type="ORF">rsdtw13_29440</name>
</gene>
<organism evidence="1 2">
    <name type="scientific">Inconstantimicrobium mannanitabidum</name>
    <dbReference type="NCBI Taxonomy" id="1604901"/>
    <lineage>
        <taxon>Bacteria</taxon>
        <taxon>Bacillati</taxon>
        <taxon>Bacillota</taxon>
        <taxon>Clostridia</taxon>
        <taxon>Eubacteriales</taxon>
        <taxon>Clostridiaceae</taxon>
        <taxon>Inconstantimicrobium</taxon>
    </lineage>
</organism>
<evidence type="ECO:0000313" key="2">
    <source>
        <dbReference type="Proteomes" id="UP001058074"/>
    </source>
</evidence>
<name>A0ACB5REY6_9CLOT</name>
<keyword evidence="2" id="KW-1185">Reference proteome</keyword>
<reference evidence="1" key="1">
    <citation type="journal article" date="2025" name="Int. J. Syst. Evol. Microbiol.">
        <title>Inconstantimicrobium mannanitabidum sp. nov., a novel member of the family Clostridiaceae isolated from anoxic soil under the treatment of reductive soil disinfestation.</title>
        <authorList>
            <person name="Ueki A."/>
            <person name="Tonouchi A."/>
            <person name="Honma S."/>
            <person name="Kaku N."/>
            <person name="Ueki K."/>
        </authorList>
    </citation>
    <scope>NUCLEOTIDE SEQUENCE</scope>
    <source>
        <strain evidence="1">TW13</strain>
    </source>
</reference>
<dbReference type="EMBL" id="BROD01000001">
    <property type="protein sequence ID" value="GKX67686.1"/>
    <property type="molecule type" value="Genomic_DNA"/>
</dbReference>
<sequence length="252" mass="29206">MIRINKSAEPPSVLKDNCSEWTKNLDDAVNKYGSYSKIPKAEKENLLKYYRLKDIQDELAKASCRKCAFCECIPSEGGNLEVEHFAPKSLYHKLTFEWNNLLPICRKCNDSKSNHDTIKEPILNPSIDDTEKYIDFSLINMVAKQETEYYEKALLTIDVCSLNGTRLLKARADLLVRLSEYQQKLSQCLKEIEQASTDRIKSNKIRKLKESIETIEELGDKSEKYSLFSKRFLEKSQEYLEAKKILNNINND</sequence>
<proteinExistence type="predicted"/>
<accession>A0ACB5REY6</accession>
<dbReference type="Proteomes" id="UP001058074">
    <property type="component" value="Unassembled WGS sequence"/>
</dbReference>
<protein>
    <submittedName>
        <fullName evidence="1">Uncharacterized protein</fullName>
    </submittedName>
</protein>
<evidence type="ECO:0000313" key="1">
    <source>
        <dbReference type="EMBL" id="GKX67686.1"/>
    </source>
</evidence>